<accession>A0A1Y3R0J8</accession>
<proteinExistence type="predicted"/>
<evidence type="ECO:0000313" key="3">
    <source>
        <dbReference type="Proteomes" id="UP000195772"/>
    </source>
</evidence>
<organism evidence="2 3">
    <name type="scientific">Alistipes onderdonkii</name>
    <dbReference type="NCBI Taxonomy" id="328813"/>
    <lineage>
        <taxon>Bacteria</taxon>
        <taxon>Pseudomonadati</taxon>
        <taxon>Bacteroidota</taxon>
        <taxon>Bacteroidia</taxon>
        <taxon>Bacteroidales</taxon>
        <taxon>Rikenellaceae</taxon>
        <taxon>Alistipes</taxon>
    </lineage>
</organism>
<name>A0A1Y3R0J8_9BACT</name>
<gene>
    <name evidence="2" type="ORF">B5G41_06475</name>
</gene>
<dbReference type="EMBL" id="NFHB01000003">
    <property type="protein sequence ID" value="OUN04098.1"/>
    <property type="molecule type" value="Genomic_DNA"/>
</dbReference>
<comment type="caution">
    <text evidence="2">The sequence shown here is derived from an EMBL/GenBank/DDBJ whole genome shotgun (WGS) entry which is preliminary data.</text>
</comment>
<sequence>MLTGGSNPRKANRNEAAHGGRIAGTPRCEIEIQTEKKIVSPLTAKKVLAAREAEKVGEEGN</sequence>
<evidence type="ECO:0000313" key="2">
    <source>
        <dbReference type="EMBL" id="OUN04098.1"/>
    </source>
</evidence>
<dbReference type="Proteomes" id="UP000195772">
    <property type="component" value="Unassembled WGS sequence"/>
</dbReference>
<dbReference type="AlphaFoldDB" id="A0A1Y3R0J8"/>
<feature type="region of interest" description="Disordered" evidence="1">
    <location>
        <begin position="1"/>
        <end position="24"/>
    </location>
</feature>
<reference evidence="3" key="1">
    <citation type="submission" date="2017-04" db="EMBL/GenBank/DDBJ databases">
        <title>Function of individual gut microbiota members based on whole genome sequencing of pure cultures obtained from chicken caecum.</title>
        <authorList>
            <person name="Medvecky M."/>
            <person name="Cejkova D."/>
            <person name="Polansky O."/>
            <person name="Karasova D."/>
            <person name="Kubasova T."/>
            <person name="Cizek A."/>
            <person name="Rychlik I."/>
        </authorList>
    </citation>
    <scope>NUCLEOTIDE SEQUENCE [LARGE SCALE GENOMIC DNA]</scope>
    <source>
        <strain evidence="3">An90</strain>
    </source>
</reference>
<protein>
    <submittedName>
        <fullName evidence="2">Uncharacterized protein</fullName>
    </submittedName>
</protein>
<evidence type="ECO:0000256" key="1">
    <source>
        <dbReference type="SAM" id="MobiDB-lite"/>
    </source>
</evidence>